<evidence type="ECO:0000313" key="1">
    <source>
        <dbReference type="EMBL" id="KAK7369054.1"/>
    </source>
</evidence>
<evidence type="ECO:0000313" key="2">
    <source>
        <dbReference type="Proteomes" id="UP001374584"/>
    </source>
</evidence>
<organism evidence="1 2">
    <name type="scientific">Phaseolus coccineus</name>
    <name type="common">Scarlet runner bean</name>
    <name type="synonym">Phaseolus multiflorus</name>
    <dbReference type="NCBI Taxonomy" id="3886"/>
    <lineage>
        <taxon>Eukaryota</taxon>
        <taxon>Viridiplantae</taxon>
        <taxon>Streptophyta</taxon>
        <taxon>Embryophyta</taxon>
        <taxon>Tracheophyta</taxon>
        <taxon>Spermatophyta</taxon>
        <taxon>Magnoliopsida</taxon>
        <taxon>eudicotyledons</taxon>
        <taxon>Gunneridae</taxon>
        <taxon>Pentapetalae</taxon>
        <taxon>rosids</taxon>
        <taxon>fabids</taxon>
        <taxon>Fabales</taxon>
        <taxon>Fabaceae</taxon>
        <taxon>Papilionoideae</taxon>
        <taxon>50 kb inversion clade</taxon>
        <taxon>NPAAA clade</taxon>
        <taxon>indigoferoid/millettioid clade</taxon>
        <taxon>Phaseoleae</taxon>
        <taxon>Phaseolus</taxon>
    </lineage>
</organism>
<proteinExistence type="predicted"/>
<reference evidence="1 2" key="1">
    <citation type="submission" date="2024-01" db="EMBL/GenBank/DDBJ databases">
        <title>The genomes of 5 underutilized Papilionoideae crops provide insights into root nodulation and disease resistanc.</title>
        <authorList>
            <person name="Jiang F."/>
        </authorList>
    </citation>
    <scope>NUCLEOTIDE SEQUENCE [LARGE SCALE GENOMIC DNA]</scope>
    <source>
        <strain evidence="1">JINMINGXINNONG_FW02</strain>
        <tissue evidence="1">Leaves</tissue>
    </source>
</reference>
<dbReference type="Proteomes" id="UP001374584">
    <property type="component" value="Unassembled WGS sequence"/>
</dbReference>
<comment type="caution">
    <text evidence="1">The sequence shown here is derived from an EMBL/GenBank/DDBJ whole genome shotgun (WGS) entry which is preliminary data.</text>
</comment>
<name>A0AAN9NEP3_PHACN</name>
<sequence length="67" mass="7033">MMQKGLASTITKTKALALTRTNVAAAITVEAANVVTAAVATADRVVVNMRSGVRRTKTKKKGSETED</sequence>
<dbReference type="AlphaFoldDB" id="A0AAN9NEP3"/>
<gene>
    <name evidence="1" type="ORF">VNO80_11088</name>
</gene>
<keyword evidence="2" id="KW-1185">Reference proteome</keyword>
<accession>A0AAN9NEP3</accession>
<protein>
    <submittedName>
        <fullName evidence="1">Uncharacterized protein</fullName>
    </submittedName>
</protein>
<dbReference type="EMBL" id="JAYMYR010000004">
    <property type="protein sequence ID" value="KAK7369054.1"/>
    <property type="molecule type" value="Genomic_DNA"/>
</dbReference>